<feature type="domain" description="Glycosyltransferase RgtA/B/C/D-like" evidence="9">
    <location>
        <begin position="44"/>
        <end position="206"/>
    </location>
</feature>
<feature type="transmembrane region" description="Helical" evidence="8">
    <location>
        <begin position="413"/>
        <end position="436"/>
    </location>
</feature>
<evidence type="ECO:0000256" key="6">
    <source>
        <dbReference type="ARBA" id="ARBA00022989"/>
    </source>
</evidence>
<proteinExistence type="predicted"/>
<feature type="transmembrane region" description="Helical" evidence="8">
    <location>
        <begin position="98"/>
        <end position="117"/>
    </location>
</feature>
<evidence type="ECO:0000313" key="12">
    <source>
        <dbReference type="Proteomes" id="UP000320095"/>
    </source>
</evidence>
<feature type="transmembrane region" description="Helical" evidence="8">
    <location>
        <begin position="124"/>
        <end position="142"/>
    </location>
</feature>
<dbReference type="InterPro" id="IPR038731">
    <property type="entry name" value="RgtA/B/C-like"/>
</dbReference>
<feature type="transmembrane region" description="Helical" evidence="8">
    <location>
        <begin position="331"/>
        <end position="350"/>
    </location>
</feature>
<dbReference type="PANTHER" id="PTHR33908">
    <property type="entry name" value="MANNOSYLTRANSFERASE YKCB-RELATED"/>
    <property type="match status" value="1"/>
</dbReference>
<dbReference type="OrthoDB" id="5241882at2"/>
<evidence type="ECO:0000256" key="1">
    <source>
        <dbReference type="ARBA" id="ARBA00004651"/>
    </source>
</evidence>
<feature type="transmembrane region" description="Helical" evidence="8">
    <location>
        <begin position="65"/>
        <end position="86"/>
    </location>
</feature>
<feature type="transmembrane region" description="Helical" evidence="8">
    <location>
        <begin position="307"/>
        <end position="325"/>
    </location>
</feature>
<dbReference type="PANTHER" id="PTHR33908:SF3">
    <property type="entry name" value="UNDECAPRENYL PHOSPHATE-ALPHA-4-AMINO-4-DEOXY-L-ARABINOSE ARABINOSYL TRANSFERASE"/>
    <property type="match status" value="1"/>
</dbReference>
<feature type="domain" description="Putative mannosyltransferase YkcA/B-like C-terminal" evidence="10">
    <location>
        <begin position="482"/>
        <end position="572"/>
    </location>
</feature>
<keyword evidence="7 8" id="KW-0472">Membrane</keyword>
<dbReference type="AlphaFoldDB" id="A0A502DT07"/>
<evidence type="ECO:0000256" key="8">
    <source>
        <dbReference type="SAM" id="Phobius"/>
    </source>
</evidence>
<dbReference type="Proteomes" id="UP000320095">
    <property type="component" value="Unassembled WGS sequence"/>
</dbReference>
<dbReference type="GO" id="GO:0009103">
    <property type="term" value="P:lipopolysaccharide biosynthetic process"/>
    <property type="evidence" value="ECO:0007669"/>
    <property type="project" value="UniProtKB-ARBA"/>
</dbReference>
<gene>
    <name evidence="11" type="ORF">EAH80_28025</name>
</gene>
<name>A0A502DT07_9MYCO</name>
<evidence type="ECO:0000256" key="5">
    <source>
        <dbReference type="ARBA" id="ARBA00022692"/>
    </source>
</evidence>
<evidence type="ECO:0000256" key="2">
    <source>
        <dbReference type="ARBA" id="ARBA00022475"/>
    </source>
</evidence>
<feature type="transmembrane region" description="Helical" evidence="8">
    <location>
        <begin position="387"/>
        <end position="406"/>
    </location>
</feature>
<dbReference type="InterPro" id="IPR056785">
    <property type="entry name" value="YkcA/B-like_C"/>
</dbReference>
<organism evidence="11 12">
    <name type="scientific">Mycolicibacterium hodleri</name>
    <dbReference type="NCBI Taxonomy" id="49897"/>
    <lineage>
        <taxon>Bacteria</taxon>
        <taxon>Bacillati</taxon>
        <taxon>Actinomycetota</taxon>
        <taxon>Actinomycetes</taxon>
        <taxon>Mycobacteriales</taxon>
        <taxon>Mycobacteriaceae</taxon>
        <taxon>Mycolicibacterium</taxon>
    </lineage>
</organism>
<feature type="transmembrane region" description="Helical" evidence="8">
    <location>
        <begin position="190"/>
        <end position="209"/>
    </location>
</feature>
<feature type="transmembrane region" description="Helical" evidence="8">
    <location>
        <begin position="148"/>
        <end position="178"/>
    </location>
</feature>
<evidence type="ECO:0000259" key="10">
    <source>
        <dbReference type="Pfam" id="PF24878"/>
    </source>
</evidence>
<protein>
    <submittedName>
        <fullName evidence="11">Glycosyl transferase</fullName>
    </submittedName>
</protein>
<sequence length="587" mass="61639">MYLWDLAASDYGNAFYAAAAQAGSQSWSAWFFGSLDARNFITVDKPPASLWVTGLSVRLFGMNSWSVLVPQAVMGVTAVAVLFAAVRRVVSHPDQGAVAGLIAGAVLAGTPAAALMFRFNNPDALLVLLLVVAAYGLARAVQVASWPWLTLVGVVLGTAFLTKMLQGFLVLPGFGLAYLTAAPTAWRNRLLHLTGALAALVVSAGWWVLAVQLTPATARPYIGGSTDNSVLNLAFGYNGLGRLEGHESDWGAATVGARNTSTGLHRLFTTEMGNEISWLLPVALLAVAFGGYLAARGRLGRDEWAALLSWGGWLLVTVLVFSYMQGTIHPYYTVALAPAIGALVGLSTLWAWRLRAGWDGRIAMAVLLGVGGWWSSVLLRHNHFGPVWLPTALLLITLTGALSVAVGRRWWMATGLIAGASAAAAGTVAFTVATVATPHHGAIPNAVSLLRPAPGLAERVAAGGWTGDEATNGQLAKMLTTTTTPWSAATNGSQSAAALELATRTSVMAIGGWSGDPTPTLAQFIDDVHAGRVAYYVEAGRGGAAQPQGRVIRSENHSASHSREIADWVAAHYPAITVGTSLVYRLE</sequence>
<keyword evidence="12" id="KW-1185">Reference proteome</keyword>
<evidence type="ECO:0000256" key="4">
    <source>
        <dbReference type="ARBA" id="ARBA00022679"/>
    </source>
</evidence>
<evidence type="ECO:0000259" key="9">
    <source>
        <dbReference type="Pfam" id="PF13231"/>
    </source>
</evidence>
<dbReference type="Pfam" id="PF24878">
    <property type="entry name" value="YkcB_C"/>
    <property type="match status" value="1"/>
</dbReference>
<dbReference type="GO" id="GO:0005886">
    <property type="term" value="C:plasma membrane"/>
    <property type="evidence" value="ECO:0007669"/>
    <property type="project" value="UniProtKB-SubCell"/>
</dbReference>
<dbReference type="Pfam" id="PF13231">
    <property type="entry name" value="PMT_2"/>
    <property type="match status" value="1"/>
</dbReference>
<dbReference type="InterPro" id="IPR050297">
    <property type="entry name" value="LipidA_mod_glycosyltrf_83"/>
</dbReference>
<keyword evidence="5 8" id="KW-0812">Transmembrane</keyword>
<reference evidence="11 12" key="1">
    <citation type="journal article" date="2019" name="Environ. Microbiol.">
        <title>Species interactions and distinct microbial communities in high Arctic permafrost affected cryosols are associated with the CH4 and CO2 gas fluxes.</title>
        <authorList>
            <person name="Altshuler I."/>
            <person name="Hamel J."/>
            <person name="Turney S."/>
            <person name="Magnuson E."/>
            <person name="Levesque R."/>
            <person name="Greer C."/>
            <person name="Whyte L.G."/>
        </authorList>
    </citation>
    <scope>NUCLEOTIDE SEQUENCE [LARGE SCALE GENOMIC DNA]</scope>
    <source>
        <strain evidence="11 12">S5.20</strain>
    </source>
</reference>
<comment type="caution">
    <text evidence="11">The sequence shown here is derived from an EMBL/GenBank/DDBJ whole genome shotgun (WGS) entry which is preliminary data.</text>
</comment>
<keyword evidence="2" id="KW-1003">Cell membrane</keyword>
<feature type="transmembrane region" description="Helical" evidence="8">
    <location>
        <begin position="276"/>
        <end position="295"/>
    </location>
</feature>
<dbReference type="GO" id="GO:0016763">
    <property type="term" value="F:pentosyltransferase activity"/>
    <property type="evidence" value="ECO:0007669"/>
    <property type="project" value="TreeGrafter"/>
</dbReference>
<accession>A0A502DT07</accession>
<dbReference type="GO" id="GO:0010041">
    <property type="term" value="P:response to iron(III) ion"/>
    <property type="evidence" value="ECO:0007669"/>
    <property type="project" value="TreeGrafter"/>
</dbReference>
<evidence type="ECO:0000256" key="3">
    <source>
        <dbReference type="ARBA" id="ARBA00022676"/>
    </source>
</evidence>
<evidence type="ECO:0000313" key="11">
    <source>
        <dbReference type="EMBL" id="TPG28174.1"/>
    </source>
</evidence>
<dbReference type="RefSeq" id="WP_140699010.1">
    <property type="nucleotide sequence ID" value="NZ_RCZG01000019.1"/>
</dbReference>
<keyword evidence="3" id="KW-0328">Glycosyltransferase</keyword>
<keyword evidence="6 8" id="KW-1133">Transmembrane helix</keyword>
<comment type="subcellular location">
    <subcellularLocation>
        <location evidence="1">Cell membrane</location>
        <topology evidence="1">Multi-pass membrane protein</topology>
    </subcellularLocation>
</comment>
<feature type="transmembrane region" description="Helical" evidence="8">
    <location>
        <begin position="362"/>
        <end position="381"/>
    </location>
</feature>
<keyword evidence="4 11" id="KW-0808">Transferase</keyword>
<dbReference type="EMBL" id="RCZG01000019">
    <property type="protein sequence ID" value="TPG28174.1"/>
    <property type="molecule type" value="Genomic_DNA"/>
</dbReference>
<evidence type="ECO:0000256" key="7">
    <source>
        <dbReference type="ARBA" id="ARBA00023136"/>
    </source>
</evidence>